<accession>A0A0C3DIH7</accession>
<dbReference type="CDD" id="cd00755">
    <property type="entry name" value="YgdL_like"/>
    <property type="match status" value="1"/>
</dbReference>
<evidence type="ECO:0000256" key="6">
    <source>
        <dbReference type="ARBA" id="ARBA00022741"/>
    </source>
</evidence>
<keyword evidence="5 13" id="KW-0812">Transmembrane</keyword>
<evidence type="ECO:0000313" key="16">
    <source>
        <dbReference type="Proteomes" id="UP000053989"/>
    </source>
</evidence>
<keyword evidence="11 13" id="KW-0472">Membrane</keyword>
<organism evidence="15 16">
    <name type="scientific">Scleroderma citrinum Foug A</name>
    <dbReference type="NCBI Taxonomy" id="1036808"/>
    <lineage>
        <taxon>Eukaryota</taxon>
        <taxon>Fungi</taxon>
        <taxon>Dikarya</taxon>
        <taxon>Basidiomycota</taxon>
        <taxon>Agaricomycotina</taxon>
        <taxon>Agaricomycetes</taxon>
        <taxon>Agaricomycetidae</taxon>
        <taxon>Boletales</taxon>
        <taxon>Sclerodermatineae</taxon>
        <taxon>Sclerodermataceae</taxon>
        <taxon>Scleroderma</taxon>
    </lineage>
</organism>
<protein>
    <recommendedName>
        <fullName evidence="14">THIF-type NAD/FAD binding fold domain-containing protein</fullName>
    </recommendedName>
</protein>
<dbReference type="InterPro" id="IPR045886">
    <property type="entry name" value="ThiF/MoeB/HesA"/>
</dbReference>
<evidence type="ECO:0000256" key="5">
    <source>
        <dbReference type="ARBA" id="ARBA00022692"/>
    </source>
</evidence>
<feature type="transmembrane region" description="Helical" evidence="13">
    <location>
        <begin position="12"/>
        <end position="34"/>
    </location>
</feature>
<evidence type="ECO:0000256" key="12">
    <source>
        <dbReference type="ARBA" id="ARBA00060084"/>
    </source>
</evidence>
<keyword evidence="9 13" id="KW-1133">Transmembrane helix</keyword>
<dbReference type="InterPro" id="IPR000594">
    <property type="entry name" value="ThiF_NAD_FAD-bd"/>
</dbReference>
<evidence type="ECO:0000256" key="13">
    <source>
        <dbReference type="SAM" id="Phobius"/>
    </source>
</evidence>
<evidence type="ECO:0000256" key="8">
    <source>
        <dbReference type="ARBA" id="ARBA00022840"/>
    </source>
</evidence>
<dbReference type="Gene3D" id="3.40.50.720">
    <property type="entry name" value="NAD(P)-binding Rossmann-like Domain"/>
    <property type="match status" value="1"/>
</dbReference>
<dbReference type="FunCoup" id="A0A0C3DIH7">
    <property type="interactions" value="29"/>
</dbReference>
<sequence>MNALTAPSHRTQLVITALSACLFTSALFTAYNAYTKRERRRNLNDEVLRSLAGVEAVPMNRPPLMADIDGYNEDLIREQLARNYAFFGEEGMAGVRTGSVAVIGCGGVGSWAAVMLVRSGVSKIRLVDFDYVTLSSLNRHATATLADVGTPKVACTERVLGQISRWVEVDARVEIWRKESAGKLLEGVDWVVDAIDNITTKVDLLKYCHEHNIRVFSSMGAGAKCDPTRIQISDISYTVYDPLARSVRRRLRLEGIASGIPVVYSTEVPGDVKLLPLPDEEFEKGNVKELNAFDDFRVRILPVLGPLPSIFGLHIATYIVCDLAKKPILNPLPIKNRRKLYERLLRELLHRESKFLGEQINKLPIDEDDVSFIFEDLYMGRSIIPPHIVPSRPQLIRWDARKPLSLENCVVFDFPEAEKHAQECLGLGGGERRSPLDVWGETAQAIVDKNAINVSQYRQWVGLYL</sequence>
<dbReference type="GO" id="GO:0005741">
    <property type="term" value="C:mitochondrial outer membrane"/>
    <property type="evidence" value="ECO:0007669"/>
    <property type="project" value="UniProtKB-SubCell"/>
</dbReference>
<dbReference type="GO" id="GO:0005524">
    <property type="term" value="F:ATP binding"/>
    <property type="evidence" value="ECO:0007669"/>
    <property type="project" value="UniProtKB-KW"/>
</dbReference>
<keyword evidence="16" id="KW-1185">Reference proteome</keyword>
<dbReference type="PANTHER" id="PTHR43267:SF2">
    <property type="entry name" value="TRNA THREONYLCARBAMOYLADENOSINE DEHYDRATASE 1-RELATED"/>
    <property type="match status" value="1"/>
</dbReference>
<dbReference type="SUPFAM" id="SSF69572">
    <property type="entry name" value="Activating enzymes of the ubiquitin-like proteins"/>
    <property type="match status" value="1"/>
</dbReference>
<reference evidence="15 16" key="1">
    <citation type="submission" date="2014-04" db="EMBL/GenBank/DDBJ databases">
        <authorList>
            <consortium name="DOE Joint Genome Institute"/>
            <person name="Kuo A."/>
            <person name="Kohler A."/>
            <person name="Nagy L.G."/>
            <person name="Floudas D."/>
            <person name="Copeland A."/>
            <person name="Barry K.W."/>
            <person name="Cichocki N."/>
            <person name="Veneault-Fourrey C."/>
            <person name="LaButti K."/>
            <person name="Lindquist E.A."/>
            <person name="Lipzen A."/>
            <person name="Lundell T."/>
            <person name="Morin E."/>
            <person name="Murat C."/>
            <person name="Sun H."/>
            <person name="Tunlid A."/>
            <person name="Henrissat B."/>
            <person name="Grigoriev I.V."/>
            <person name="Hibbett D.S."/>
            <person name="Martin F."/>
            <person name="Nordberg H.P."/>
            <person name="Cantor M.N."/>
            <person name="Hua S.X."/>
        </authorList>
    </citation>
    <scope>NUCLEOTIDE SEQUENCE [LARGE SCALE GENOMIC DNA]</scope>
    <source>
        <strain evidence="15 16">Foug A</strain>
    </source>
</reference>
<evidence type="ECO:0000256" key="1">
    <source>
        <dbReference type="ARBA" id="ARBA00004225"/>
    </source>
</evidence>
<dbReference type="GO" id="GO:0061504">
    <property type="term" value="P:cyclic threonylcarbamoyladenosine biosynthetic process"/>
    <property type="evidence" value="ECO:0007669"/>
    <property type="project" value="TreeGrafter"/>
</dbReference>
<name>A0A0C3DIH7_9AGAM</name>
<evidence type="ECO:0000256" key="3">
    <source>
        <dbReference type="ARBA" id="ARBA00009919"/>
    </source>
</evidence>
<comment type="function">
    <text evidence="12">Catalyzes the ATP-dependent dehydration of threonylcarbamoyladenosine at position 37 (t(6)A37) to form cyclic t(6)A37 (ct(6)A37) in tRNAs that read codons beginning with adenine.</text>
</comment>
<dbReference type="FunFam" id="3.40.50.720:FF:000125">
    <property type="entry name" value="tRNA threonylcarbamoyladenosine dehydratase 2-like"/>
    <property type="match status" value="1"/>
</dbReference>
<dbReference type="GO" id="GO:0008641">
    <property type="term" value="F:ubiquitin-like modifier activating enzyme activity"/>
    <property type="evidence" value="ECO:0007669"/>
    <property type="project" value="InterPro"/>
</dbReference>
<evidence type="ECO:0000256" key="2">
    <source>
        <dbReference type="ARBA" id="ARBA00004294"/>
    </source>
</evidence>
<evidence type="ECO:0000256" key="11">
    <source>
        <dbReference type="ARBA" id="ARBA00023136"/>
    </source>
</evidence>
<dbReference type="OrthoDB" id="10265862at2759"/>
<keyword evidence="10" id="KW-0496">Mitochondrion</keyword>
<dbReference type="EMBL" id="KN822061">
    <property type="protein sequence ID" value="KIM60510.1"/>
    <property type="molecule type" value="Genomic_DNA"/>
</dbReference>
<gene>
    <name evidence="15" type="ORF">SCLCIDRAFT_943944</name>
</gene>
<comment type="subcellular location">
    <subcellularLocation>
        <location evidence="1">Mitochondrion membrane</location>
        <topology evidence="1">Multi-pass membrane protein</topology>
    </subcellularLocation>
    <subcellularLocation>
        <location evidence="2">Mitochondrion outer membrane</location>
    </subcellularLocation>
</comment>
<dbReference type="Pfam" id="PF00899">
    <property type="entry name" value="ThiF"/>
    <property type="match status" value="1"/>
</dbReference>
<dbReference type="STRING" id="1036808.A0A0C3DIH7"/>
<comment type="similarity">
    <text evidence="3">Belongs to the HesA/MoeB/ThiF family.</text>
</comment>
<evidence type="ECO:0000259" key="14">
    <source>
        <dbReference type="Pfam" id="PF00899"/>
    </source>
</evidence>
<dbReference type="PANTHER" id="PTHR43267">
    <property type="entry name" value="TRNA THREONYLCARBAMOYLADENOSINE DEHYDRATASE"/>
    <property type="match status" value="1"/>
</dbReference>
<reference evidence="16" key="2">
    <citation type="submission" date="2015-01" db="EMBL/GenBank/DDBJ databases">
        <title>Evolutionary Origins and Diversification of the Mycorrhizal Mutualists.</title>
        <authorList>
            <consortium name="DOE Joint Genome Institute"/>
            <consortium name="Mycorrhizal Genomics Consortium"/>
            <person name="Kohler A."/>
            <person name="Kuo A."/>
            <person name="Nagy L.G."/>
            <person name="Floudas D."/>
            <person name="Copeland A."/>
            <person name="Barry K.W."/>
            <person name="Cichocki N."/>
            <person name="Veneault-Fourrey C."/>
            <person name="LaButti K."/>
            <person name="Lindquist E.A."/>
            <person name="Lipzen A."/>
            <person name="Lundell T."/>
            <person name="Morin E."/>
            <person name="Murat C."/>
            <person name="Riley R."/>
            <person name="Ohm R."/>
            <person name="Sun H."/>
            <person name="Tunlid A."/>
            <person name="Henrissat B."/>
            <person name="Grigoriev I.V."/>
            <person name="Hibbett D.S."/>
            <person name="Martin F."/>
        </authorList>
    </citation>
    <scope>NUCLEOTIDE SEQUENCE [LARGE SCALE GENOMIC DNA]</scope>
    <source>
        <strain evidence="16">Foug A</strain>
    </source>
</reference>
<keyword evidence="4" id="KW-0436">Ligase</keyword>
<keyword evidence="7" id="KW-1000">Mitochondrion outer membrane</keyword>
<keyword evidence="8" id="KW-0067">ATP-binding</keyword>
<dbReference type="InterPro" id="IPR035985">
    <property type="entry name" value="Ubiquitin-activating_enz"/>
</dbReference>
<evidence type="ECO:0000256" key="4">
    <source>
        <dbReference type="ARBA" id="ARBA00022598"/>
    </source>
</evidence>
<dbReference type="InParanoid" id="A0A0C3DIH7"/>
<evidence type="ECO:0000256" key="7">
    <source>
        <dbReference type="ARBA" id="ARBA00022787"/>
    </source>
</evidence>
<evidence type="ECO:0000256" key="10">
    <source>
        <dbReference type="ARBA" id="ARBA00023128"/>
    </source>
</evidence>
<keyword evidence="6" id="KW-0547">Nucleotide-binding</keyword>
<dbReference type="AlphaFoldDB" id="A0A0C3DIH7"/>
<dbReference type="Proteomes" id="UP000053989">
    <property type="component" value="Unassembled WGS sequence"/>
</dbReference>
<dbReference type="GO" id="GO:0061503">
    <property type="term" value="F:tRNA threonylcarbamoyladenosine dehydratase"/>
    <property type="evidence" value="ECO:0007669"/>
    <property type="project" value="TreeGrafter"/>
</dbReference>
<dbReference type="HOGENOM" id="CLU_013325_9_3_1"/>
<feature type="domain" description="THIF-type NAD/FAD binding fold" evidence="14">
    <location>
        <begin position="81"/>
        <end position="326"/>
    </location>
</feature>
<proteinExistence type="inferred from homology"/>
<evidence type="ECO:0000256" key="9">
    <source>
        <dbReference type="ARBA" id="ARBA00022989"/>
    </source>
</evidence>
<evidence type="ECO:0000313" key="15">
    <source>
        <dbReference type="EMBL" id="KIM60510.1"/>
    </source>
</evidence>